<protein>
    <submittedName>
        <fullName evidence="1">Uncharacterized protein</fullName>
    </submittedName>
</protein>
<dbReference type="EMBL" id="CM004404">
    <property type="protein sequence ID" value="OAY23683.1"/>
    <property type="molecule type" value="Genomic_DNA"/>
</dbReference>
<dbReference type="AlphaFoldDB" id="A0A2C9U2Z0"/>
<proteinExistence type="predicted"/>
<organism evidence="1">
    <name type="scientific">Manihot esculenta</name>
    <name type="common">Cassava</name>
    <name type="synonym">Jatropha manihot</name>
    <dbReference type="NCBI Taxonomy" id="3983"/>
    <lineage>
        <taxon>Eukaryota</taxon>
        <taxon>Viridiplantae</taxon>
        <taxon>Streptophyta</taxon>
        <taxon>Embryophyta</taxon>
        <taxon>Tracheophyta</taxon>
        <taxon>Spermatophyta</taxon>
        <taxon>Magnoliopsida</taxon>
        <taxon>eudicotyledons</taxon>
        <taxon>Gunneridae</taxon>
        <taxon>Pentapetalae</taxon>
        <taxon>rosids</taxon>
        <taxon>fabids</taxon>
        <taxon>Malpighiales</taxon>
        <taxon>Euphorbiaceae</taxon>
        <taxon>Crotonoideae</taxon>
        <taxon>Manihoteae</taxon>
        <taxon>Manihot</taxon>
    </lineage>
</organism>
<reference evidence="1" key="1">
    <citation type="submission" date="2016-02" db="EMBL/GenBank/DDBJ databases">
        <title>WGS assembly of Manihot esculenta.</title>
        <authorList>
            <person name="Bredeson J.V."/>
            <person name="Prochnik S.E."/>
            <person name="Lyons J.B."/>
            <person name="Schmutz J."/>
            <person name="Grimwood J."/>
            <person name="Vrebalov J."/>
            <person name="Bart R.S."/>
            <person name="Amuge T."/>
            <person name="Ferguson M.E."/>
            <person name="Green R."/>
            <person name="Putnam N."/>
            <person name="Stites J."/>
            <person name="Rounsley S."/>
            <person name="Rokhsar D.S."/>
        </authorList>
    </citation>
    <scope>NUCLEOTIDE SEQUENCE [LARGE SCALE GENOMIC DNA]</scope>
    <source>
        <tissue evidence="1">Leaf</tissue>
    </source>
</reference>
<gene>
    <name evidence="1" type="ORF">MANES_18G098600</name>
</gene>
<evidence type="ECO:0000313" key="1">
    <source>
        <dbReference type="EMBL" id="OAY23683.1"/>
    </source>
</evidence>
<name>A0A2C9U2Z0_MANES</name>
<sequence length="34" mass="3989">MLLGFCLLGSCHLLISAVFGRWWWWSFPFADKLS</sequence>
<accession>A0A2C9U2Z0</accession>